<dbReference type="Gene3D" id="3.40.50.2000">
    <property type="entry name" value="Glycogen Phosphorylase B"/>
    <property type="match status" value="1"/>
</dbReference>
<dbReference type="InterPro" id="IPR044525">
    <property type="entry name" value="DGDG1/2"/>
</dbReference>
<protein>
    <submittedName>
        <fullName evidence="5">Digalactosyldiacylglycerol synthase</fullName>
    </submittedName>
</protein>
<keyword evidence="2" id="KW-0808">Transferase</keyword>
<dbReference type="PANTHER" id="PTHR46132:SF1">
    <property type="entry name" value="DIGALACTOSYLDIACYLGLYCEROL SYNTHASE 2, CHLOROPLASTIC"/>
    <property type="match status" value="1"/>
</dbReference>
<sequence>MLAHAFVASQAFGNHNARPARTVRPRDHMSTIDRCDYDVTVVTTASLPWLTGPAYLSLHQAIGLTRLGYRVAYGVPWVEAEDQDWLWGTPIFACRQAHRDWLLREAEALGCEARLEIFHYRAEVWHLFRSIVPKEDVIAAAPSSRALVMIEPEHLTWKAVSTPRPAADFERVIGVVMTNYGYYIARQPFPGSGLLARWVTRLHRFLIRRYTDLAIPISPAVADVTAGHPGGEARVTGVYGGYAEVPPVTATTRGAYFIGRLVWEKGLEAVIDIARLSGHPIDVIGNGPDEAAIRALATQRSAPLRFLGPTAEAWRCLTDYRVFVNPSASEVLCSTTAEALVAGRHVVLYDCPANEPFRRYPNTHFFSDTEGALAGLRRALSEAPQAPDLARREFDWLQACRTLAAFWEDASRPPAPTGRAVAPPSPGHRSLA</sequence>
<evidence type="ECO:0000256" key="1">
    <source>
        <dbReference type="ARBA" id="ARBA00004370"/>
    </source>
</evidence>
<evidence type="ECO:0000313" key="6">
    <source>
        <dbReference type="Proteomes" id="UP000198615"/>
    </source>
</evidence>
<keyword evidence="3" id="KW-0472">Membrane</keyword>
<feature type="region of interest" description="Disordered" evidence="4">
    <location>
        <begin position="411"/>
        <end position="432"/>
    </location>
</feature>
<name>A0A8G2BL95_9PROT</name>
<dbReference type="SUPFAM" id="SSF53756">
    <property type="entry name" value="UDP-Glycosyltransferase/glycogen phosphorylase"/>
    <property type="match status" value="1"/>
</dbReference>
<evidence type="ECO:0000256" key="4">
    <source>
        <dbReference type="SAM" id="MobiDB-lite"/>
    </source>
</evidence>
<dbReference type="PANTHER" id="PTHR46132">
    <property type="entry name" value="DIGALACTOSYLDIACYLGLYCEROL SYNTHASE 2, CHLOROPLASTIC"/>
    <property type="match status" value="1"/>
</dbReference>
<evidence type="ECO:0000313" key="5">
    <source>
        <dbReference type="EMBL" id="SDG35960.1"/>
    </source>
</evidence>
<comment type="caution">
    <text evidence="5">The sequence shown here is derived from an EMBL/GenBank/DDBJ whole genome shotgun (WGS) entry which is preliminary data.</text>
</comment>
<keyword evidence="6" id="KW-1185">Reference proteome</keyword>
<evidence type="ECO:0000256" key="2">
    <source>
        <dbReference type="ARBA" id="ARBA00022679"/>
    </source>
</evidence>
<comment type="subcellular location">
    <subcellularLocation>
        <location evidence="1">Membrane</location>
    </subcellularLocation>
</comment>
<dbReference type="GO" id="GO:0046481">
    <property type="term" value="F:digalactosyldiacylglycerol synthase activity"/>
    <property type="evidence" value="ECO:0007669"/>
    <property type="project" value="InterPro"/>
</dbReference>
<accession>A0A8G2BL95</accession>
<dbReference type="EMBL" id="FNBW01000015">
    <property type="protein sequence ID" value="SDG35960.1"/>
    <property type="molecule type" value="Genomic_DNA"/>
</dbReference>
<dbReference type="AlphaFoldDB" id="A0A8G2BL95"/>
<evidence type="ECO:0000256" key="3">
    <source>
        <dbReference type="ARBA" id="ARBA00023136"/>
    </source>
</evidence>
<organism evidence="5 6">
    <name type="scientific">Thalassobaculum litoreum DSM 18839</name>
    <dbReference type="NCBI Taxonomy" id="1123362"/>
    <lineage>
        <taxon>Bacteria</taxon>
        <taxon>Pseudomonadati</taxon>
        <taxon>Pseudomonadota</taxon>
        <taxon>Alphaproteobacteria</taxon>
        <taxon>Rhodospirillales</taxon>
        <taxon>Thalassobaculaceae</taxon>
        <taxon>Thalassobaculum</taxon>
    </lineage>
</organism>
<gene>
    <name evidence="5" type="ORF">SAMN05660686_04151</name>
</gene>
<proteinExistence type="predicted"/>
<dbReference type="Pfam" id="PF13692">
    <property type="entry name" value="Glyco_trans_1_4"/>
    <property type="match status" value="1"/>
</dbReference>
<dbReference type="Proteomes" id="UP000198615">
    <property type="component" value="Unassembled WGS sequence"/>
</dbReference>
<reference evidence="5 6" key="1">
    <citation type="submission" date="2016-10" db="EMBL/GenBank/DDBJ databases">
        <authorList>
            <person name="Varghese N."/>
            <person name="Submissions S."/>
        </authorList>
    </citation>
    <scope>NUCLEOTIDE SEQUENCE [LARGE SCALE GENOMIC DNA]</scope>
    <source>
        <strain evidence="5 6">DSM 18839</strain>
    </source>
</reference>
<dbReference type="GO" id="GO:0016020">
    <property type="term" value="C:membrane"/>
    <property type="evidence" value="ECO:0007669"/>
    <property type="project" value="UniProtKB-SubCell"/>
</dbReference>